<comment type="function">
    <text evidence="20">Promotes hydrogen peroxide H(2)O(2) production and cell death.</text>
</comment>
<dbReference type="InterPro" id="IPR013320">
    <property type="entry name" value="ConA-like_dom_sf"/>
</dbReference>
<dbReference type="InterPro" id="IPR017441">
    <property type="entry name" value="Protein_kinase_ATP_BS"/>
</dbReference>
<dbReference type="Gene3D" id="3.30.200.20">
    <property type="entry name" value="Phosphorylase Kinase, domain 1"/>
    <property type="match status" value="1"/>
</dbReference>
<name>A0AAQ3TB44_PASNO</name>
<keyword evidence="5" id="KW-1003">Cell membrane</keyword>
<feature type="transmembrane region" description="Helical" evidence="24">
    <location>
        <begin position="336"/>
        <end position="360"/>
    </location>
</feature>
<evidence type="ECO:0000256" key="19">
    <source>
        <dbReference type="ARBA" id="ARBA00058054"/>
    </source>
</evidence>
<dbReference type="GO" id="GO:0002229">
    <property type="term" value="P:defense response to oomycetes"/>
    <property type="evidence" value="ECO:0007669"/>
    <property type="project" value="UniProtKB-ARBA"/>
</dbReference>
<evidence type="ECO:0000256" key="11">
    <source>
        <dbReference type="ARBA" id="ARBA00022741"/>
    </source>
</evidence>
<dbReference type="PROSITE" id="PS00307">
    <property type="entry name" value="LECTIN_LEGUME_BETA"/>
    <property type="match status" value="1"/>
</dbReference>
<evidence type="ECO:0000256" key="18">
    <source>
        <dbReference type="ARBA" id="ARBA00023180"/>
    </source>
</evidence>
<sequence length="744" mass="79945">MYKRHEQHLAVEHCGRAEGSDTTQPIPADDVDSFSLAVNTYATPSIFPPSSTATAELKPSMRPFPMGMGIPAGVGALLVLLLMPAPAAPFSFSYNFTSPSDTPPPGIAFQGDAFYNKAIRLTRDERLGPITSSAGRAFYSRAVPLADPVSRRPASFATAFAFSIAAPDPASASGDGLAFFLSPFPSALPDASAGGLLGLFNSSSPRAGPVVAVEFDTYKNDWDPSGDHVGVDLGGIVSAATVDCGTSMKDGRTAHARVAYDAAARNLTVALSYGAAAAGPNATDGVLLLWYAVDLRDYLPDSVAIGFSAATGEAAELHQVLYWDFTSTVDPKEETVVLWVVLGLCALLLVLVGAGVIWFVRQWRKAGELGDGDIEVDDVTGGEYDELADELVVESGPRRFRYAELAAATKNFAEDRKLGQGGFGAVYRGFLREVGLEVAIKRVSKGSTQGRKEYAAEVRIISQLRHRHLVRLVGWCHEHRGDFLLVYELMPNGSVDQHLYGKGVLLTWPTRYDIALGLASAMLYLHEECAQCIVHRDIKPSNVMLDATFSAKLGDFGLAKLVEHGSQPYTTALAGTLGYLAPECVMTGKASRESDVYSFGVVALEIACGRRPAELNEEPSKARLVPWVWELYGKNALLEAADRRLEVEGQLDEKQMERLLVVGLWCAHPDYAHRPSIRQALNVLKFEAPLPVLPPKMPVPTYFPPPDLVAPISVGGASSTEDPGISDYGSSGQGSSVRDRLLEP</sequence>
<evidence type="ECO:0000256" key="22">
    <source>
        <dbReference type="PROSITE-ProRule" id="PRU10141"/>
    </source>
</evidence>
<dbReference type="GO" id="GO:0030246">
    <property type="term" value="F:carbohydrate binding"/>
    <property type="evidence" value="ECO:0007669"/>
    <property type="project" value="UniProtKB-KW"/>
</dbReference>
<keyword evidence="18" id="KW-0325">Glycoprotein</keyword>
<feature type="region of interest" description="Disordered" evidence="23">
    <location>
        <begin position="713"/>
        <end position="744"/>
    </location>
</feature>
<dbReference type="PANTHER" id="PTHR27007">
    <property type="match status" value="1"/>
</dbReference>
<gene>
    <name evidence="26" type="ORF">U9M48_017526</name>
</gene>
<dbReference type="Pfam" id="PF00069">
    <property type="entry name" value="Pkinase"/>
    <property type="match status" value="1"/>
</dbReference>
<keyword evidence="10" id="KW-0430">Lectin</keyword>
<protein>
    <recommendedName>
        <fullName evidence="4">non-specific serine/threonine protein kinase</fullName>
        <ecNumber evidence="4">2.7.11.1</ecNumber>
    </recommendedName>
</protein>
<reference evidence="26 27" key="1">
    <citation type="submission" date="2024-02" db="EMBL/GenBank/DDBJ databases">
        <title>High-quality chromosome-scale genome assembly of Pensacola bahiagrass (Paspalum notatum Flugge var. saurae).</title>
        <authorList>
            <person name="Vega J.M."/>
            <person name="Podio M."/>
            <person name="Orjuela J."/>
            <person name="Siena L.A."/>
            <person name="Pessino S.C."/>
            <person name="Combes M.C."/>
            <person name="Mariac C."/>
            <person name="Albertini E."/>
            <person name="Pupilli F."/>
            <person name="Ortiz J.P.A."/>
            <person name="Leblanc O."/>
        </authorList>
    </citation>
    <scope>NUCLEOTIDE SEQUENCE [LARGE SCALE GENOMIC DNA]</scope>
    <source>
        <strain evidence="26">R1</strain>
        <tissue evidence="26">Leaf</tissue>
    </source>
</reference>
<comment type="similarity">
    <text evidence="2">In the N-terminal section; belongs to the leguminous lectin family.</text>
</comment>
<proteinExistence type="inferred from homology"/>
<evidence type="ECO:0000256" key="21">
    <source>
        <dbReference type="ARBA" id="ARBA00063357"/>
    </source>
</evidence>
<evidence type="ECO:0000256" key="24">
    <source>
        <dbReference type="SAM" id="Phobius"/>
    </source>
</evidence>
<dbReference type="SMART" id="SM00220">
    <property type="entry name" value="S_TKc"/>
    <property type="match status" value="1"/>
</dbReference>
<keyword evidence="15 24" id="KW-1133">Transmembrane helix</keyword>
<dbReference type="InterPro" id="IPR011009">
    <property type="entry name" value="Kinase-like_dom_sf"/>
</dbReference>
<evidence type="ECO:0000256" key="23">
    <source>
        <dbReference type="SAM" id="MobiDB-lite"/>
    </source>
</evidence>
<dbReference type="Proteomes" id="UP001341281">
    <property type="component" value="Chromosome 04"/>
</dbReference>
<evidence type="ECO:0000313" key="27">
    <source>
        <dbReference type="Proteomes" id="UP001341281"/>
    </source>
</evidence>
<comment type="function">
    <text evidence="19">Involved in resistance response to the pathogenic oomycetes Phytophthora infestans and Phytophthora capsici.</text>
</comment>
<comment type="similarity">
    <text evidence="3">In the C-terminal section; belongs to the protein kinase superfamily. Ser/Thr protein kinase family.</text>
</comment>
<evidence type="ECO:0000256" key="13">
    <source>
        <dbReference type="ARBA" id="ARBA00022821"/>
    </source>
</evidence>
<feature type="domain" description="Protein kinase" evidence="25">
    <location>
        <begin position="412"/>
        <end position="693"/>
    </location>
</feature>
<dbReference type="PROSITE" id="PS50011">
    <property type="entry name" value="PROTEIN_KINASE_DOM"/>
    <property type="match status" value="1"/>
</dbReference>
<keyword evidence="6" id="KW-0723">Serine/threonine-protein kinase</keyword>
<comment type="subcellular location">
    <subcellularLocation>
        <location evidence="1">Cell membrane</location>
        <topology evidence="1">Single-pass type I membrane protein</topology>
    </subcellularLocation>
</comment>
<dbReference type="Gene3D" id="2.60.120.200">
    <property type="match status" value="1"/>
</dbReference>
<dbReference type="Pfam" id="PF00139">
    <property type="entry name" value="Lectin_legB"/>
    <property type="match status" value="1"/>
</dbReference>
<dbReference type="EC" id="2.7.11.1" evidence="4"/>
<dbReference type="CDD" id="cd14066">
    <property type="entry name" value="STKc_IRAK"/>
    <property type="match status" value="1"/>
</dbReference>
<dbReference type="GO" id="GO:0005886">
    <property type="term" value="C:plasma membrane"/>
    <property type="evidence" value="ECO:0007669"/>
    <property type="project" value="UniProtKB-SubCell"/>
</dbReference>
<dbReference type="FunFam" id="2.60.120.200:FF:000103">
    <property type="entry name" value="L-type lectin-domain containing receptor kinase IX.1"/>
    <property type="match status" value="1"/>
</dbReference>
<keyword evidence="9" id="KW-0732">Signal</keyword>
<evidence type="ECO:0000256" key="9">
    <source>
        <dbReference type="ARBA" id="ARBA00022729"/>
    </source>
</evidence>
<dbReference type="SUPFAM" id="SSF56112">
    <property type="entry name" value="Protein kinase-like (PK-like)"/>
    <property type="match status" value="1"/>
</dbReference>
<dbReference type="InterPro" id="IPR008271">
    <property type="entry name" value="Ser/Thr_kinase_AS"/>
</dbReference>
<evidence type="ECO:0000256" key="7">
    <source>
        <dbReference type="ARBA" id="ARBA00022679"/>
    </source>
</evidence>
<evidence type="ECO:0000256" key="5">
    <source>
        <dbReference type="ARBA" id="ARBA00022475"/>
    </source>
</evidence>
<feature type="transmembrane region" description="Helical" evidence="24">
    <location>
        <begin position="68"/>
        <end position="92"/>
    </location>
</feature>
<accession>A0AAQ3TB44</accession>
<dbReference type="GO" id="GO:0009626">
    <property type="term" value="P:plant-type hypersensitive response"/>
    <property type="evidence" value="ECO:0007669"/>
    <property type="project" value="UniProtKB-ARBA"/>
</dbReference>
<dbReference type="GO" id="GO:0005524">
    <property type="term" value="F:ATP binding"/>
    <property type="evidence" value="ECO:0007669"/>
    <property type="project" value="UniProtKB-UniRule"/>
</dbReference>
<organism evidence="26 27">
    <name type="scientific">Paspalum notatum var. saurae</name>
    <dbReference type="NCBI Taxonomy" id="547442"/>
    <lineage>
        <taxon>Eukaryota</taxon>
        <taxon>Viridiplantae</taxon>
        <taxon>Streptophyta</taxon>
        <taxon>Embryophyta</taxon>
        <taxon>Tracheophyta</taxon>
        <taxon>Spermatophyta</taxon>
        <taxon>Magnoliopsida</taxon>
        <taxon>Liliopsida</taxon>
        <taxon>Poales</taxon>
        <taxon>Poaceae</taxon>
        <taxon>PACMAD clade</taxon>
        <taxon>Panicoideae</taxon>
        <taxon>Andropogonodae</taxon>
        <taxon>Paspaleae</taxon>
        <taxon>Paspalinae</taxon>
        <taxon>Paspalum</taxon>
    </lineage>
</organism>
<keyword evidence="7" id="KW-0808">Transferase</keyword>
<evidence type="ECO:0000259" key="25">
    <source>
        <dbReference type="PROSITE" id="PS50011"/>
    </source>
</evidence>
<evidence type="ECO:0000256" key="8">
    <source>
        <dbReference type="ARBA" id="ARBA00022692"/>
    </source>
</evidence>
<evidence type="ECO:0000256" key="1">
    <source>
        <dbReference type="ARBA" id="ARBA00004251"/>
    </source>
</evidence>
<keyword evidence="12" id="KW-0418">Kinase</keyword>
<dbReference type="CDD" id="cd06899">
    <property type="entry name" value="lectin_legume_LecRK_Arcelin_ConA"/>
    <property type="match status" value="1"/>
</dbReference>
<evidence type="ECO:0000256" key="4">
    <source>
        <dbReference type="ARBA" id="ARBA00012513"/>
    </source>
</evidence>
<evidence type="ECO:0000256" key="6">
    <source>
        <dbReference type="ARBA" id="ARBA00022527"/>
    </source>
</evidence>
<dbReference type="GO" id="GO:0004674">
    <property type="term" value="F:protein serine/threonine kinase activity"/>
    <property type="evidence" value="ECO:0007669"/>
    <property type="project" value="UniProtKB-KW"/>
</dbReference>
<dbReference type="FunFam" id="1.10.510.10:FF:000240">
    <property type="entry name" value="Lectin-domain containing receptor kinase A4.3"/>
    <property type="match status" value="1"/>
</dbReference>
<keyword evidence="11 22" id="KW-0547">Nucleotide-binding</keyword>
<dbReference type="EMBL" id="CP144748">
    <property type="protein sequence ID" value="WVZ68604.1"/>
    <property type="molecule type" value="Genomic_DNA"/>
</dbReference>
<evidence type="ECO:0000256" key="10">
    <source>
        <dbReference type="ARBA" id="ARBA00022734"/>
    </source>
</evidence>
<dbReference type="FunFam" id="3.30.200.20:FF:000168">
    <property type="entry name" value="L-type lectin-domain containing receptor kinase IX.1"/>
    <property type="match status" value="1"/>
</dbReference>
<evidence type="ECO:0000256" key="16">
    <source>
        <dbReference type="ARBA" id="ARBA00023136"/>
    </source>
</evidence>
<evidence type="ECO:0000256" key="12">
    <source>
        <dbReference type="ARBA" id="ARBA00022777"/>
    </source>
</evidence>
<keyword evidence="16 24" id="KW-0472">Membrane</keyword>
<feature type="binding site" evidence="22">
    <location>
        <position position="441"/>
    </location>
    <ligand>
        <name>ATP</name>
        <dbReference type="ChEBI" id="CHEBI:30616"/>
    </ligand>
</feature>
<evidence type="ECO:0000256" key="2">
    <source>
        <dbReference type="ARBA" id="ARBA00008536"/>
    </source>
</evidence>
<keyword evidence="17" id="KW-0675">Receptor</keyword>
<dbReference type="SUPFAM" id="SSF49899">
    <property type="entry name" value="Concanavalin A-like lectins/glucanases"/>
    <property type="match status" value="1"/>
</dbReference>
<evidence type="ECO:0000256" key="17">
    <source>
        <dbReference type="ARBA" id="ARBA00023170"/>
    </source>
</evidence>
<comment type="subunit">
    <text evidence="21">Interacts with ABCG40.</text>
</comment>
<evidence type="ECO:0000256" key="3">
    <source>
        <dbReference type="ARBA" id="ARBA00010217"/>
    </source>
</evidence>
<evidence type="ECO:0000256" key="14">
    <source>
        <dbReference type="ARBA" id="ARBA00022840"/>
    </source>
</evidence>
<dbReference type="InterPro" id="IPR000719">
    <property type="entry name" value="Prot_kinase_dom"/>
</dbReference>
<keyword evidence="13" id="KW-0611">Plant defense</keyword>
<dbReference type="Gene3D" id="1.10.510.10">
    <property type="entry name" value="Transferase(Phosphotransferase) domain 1"/>
    <property type="match status" value="1"/>
</dbReference>
<dbReference type="InterPro" id="IPR019825">
    <property type="entry name" value="Lectin_legB_Mn/Ca_BS"/>
</dbReference>
<evidence type="ECO:0000256" key="15">
    <source>
        <dbReference type="ARBA" id="ARBA00022989"/>
    </source>
</evidence>
<dbReference type="InterPro" id="IPR050528">
    <property type="entry name" value="L-type_Lectin-RKs"/>
</dbReference>
<keyword evidence="14 22" id="KW-0067">ATP-binding</keyword>
<keyword evidence="8 24" id="KW-0812">Transmembrane</keyword>
<dbReference type="PROSITE" id="PS00107">
    <property type="entry name" value="PROTEIN_KINASE_ATP"/>
    <property type="match status" value="1"/>
</dbReference>
<evidence type="ECO:0000256" key="20">
    <source>
        <dbReference type="ARBA" id="ARBA00058818"/>
    </source>
</evidence>
<dbReference type="AlphaFoldDB" id="A0AAQ3TB44"/>
<dbReference type="InterPro" id="IPR001220">
    <property type="entry name" value="Legume_lectin_dom"/>
</dbReference>
<evidence type="ECO:0000313" key="26">
    <source>
        <dbReference type="EMBL" id="WVZ68604.1"/>
    </source>
</evidence>
<dbReference type="PROSITE" id="PS00108">
    <property type="entry name" value="PROTEIN_KINASE_ST"/>
    <property type="match status" value="1"/>
</dbReference>
<keyword evidence="27" id="KW-1185">Reference proteome</keyword>